<dbReference type="PANTHER" id="PTHR11412">
    <property type="entry name" value="MACROGLOBULIN / COMPLEMENT"/>
    <property type="match status" value="1"/>
</dbReference>
<dbReference type="EMBL" id="CACRXK020003368">
    <property type="protein sequence ID" value="CAB3998482.1"/>
    <property type="molecule type" value="Genomic_DNA"/>
</dbReference>
<comment type="caution">
    <text evidence="1">The sequence shown here is derived from an EMBL/GenBank/DDBJ whole genome shotgun (WGS) entry which is preliminary data.</text>
</comment>
<dbReference type="Pfam" id="PF00078">
    <property type="entry name" value="RVT_1"/>
    <property type="match status" value="1"/>
</dbReference>
<protein>
    <submittedName>
        <fullName evidence="1">Uncharacterized protein</fullName>
    </submittedName>
</protein>
<name>A0A7D9I670_PARCT</name>
<dbReference type="Proteomes" id="UP001152795">
    <property type="component" value="Unassembled WGS sequence"/>
</dbReference>
<sequence length="254" mass="28302">MLELQVPDGLSNVKVGATVCGVKTTKKTVTYEALAKKVFIQTDKPIYKPGQKVLIRIICVDSQLKPAGKKESIKSFTLLFDAPNSKLSIGQYTLVEKEIICGIPQGSILGPLLFIMYINDLPSCLERTTPRMFADDTNLTAVGRTISEAEERASVDMRNVQKWLCANKLSLNIVKTEYVLIGTRHKISNIDTHQGVKINNQLIKKEPRGARIMQWNDVELEDGIASLDLQLSKEPVLGKWLIKAKIEVCLHINS</sequence>
<reference evidence="1" key="1">
    <citation type="submission" date="2020-04" db="EMBL/GenBank/DDBJ databases">
        <authorList>
            <person name="Alioto T."/>
            <person name="Alioto T."/>
            <person name="Gomez Garrido J."/>
        </authorList>
    </citation>
    <scope>NUCLEOTIDE SEQUENCE</scope>
    <source>
        <strain evidence="1">A484AB</strain>
    </source>
</reference>
<gene>
    <name evidence="1" type="ORF">PACLA_8A073083</name>
</gene>
<dbReference type="Gene3D" id="2.60.40.1930">
    <property type="match status" value="2"/>
</dbReference>
<dbReference type="InterPro" id="IPR050473">
    <property type="entry name" value="A2M/Complement_sys"/>
</dbReference>
<accession>A0A7D9I670</accession>
<evidence type="ECO:0000313" key="2">
    <source>
        <dbReference type="Proteomes" id="UP001152795"/>
    </source>
</evidence>
<keyword evidence="2" id="KW-1185">Reference proteome</keyword>
<evidence type="ECO:0000313" key="1">
    <source>
        <dbReference type="EMBL" id="CAB3998482.1"/>
    </source>
</evidence>
<dbReference type="PROSITE" id="PS50878">
    <property type="entry name" value="RT_POL"/>
    <property type="match status" value="1"/>
</dbReference>
<dbReference type="OrthoDB" id="8197232at2759"/>
<dbReference type="AlphaFoldDB" id="A0A7D9I670"/>
<dbReference type="InterPro" id="IPR000477">
    <property type="entry name" value="RT_dom"/>
</dbReference>
<dbReference type="PANTHER" id="PTHR11412:SF171">
    <property type="entry name" value="PREGNANCY ZONE PROTEIN-LIKE PROTEIN"/>
    <property type="match status" value="1"/>
</dbReference>
<organism evidence="1 2">
    <name type="scientific">Paramuricea clavata</name>
    <name type="common">Red gorgonian</name>
    <name type="synonym">Violescent sea-whip</name>
    <dbReference type="NCBI Taxonomy" id="317549"/>
    <lineage>
        <taxon>Eukaryota</taxon>
        <taxon>Metazoa</taxon>
        <taxon>Cnidaria</taxon>
        <taxon>Anthozoa</taxon>
        <taxon>Octocorallia</taxon>
        <taxon>Malacalcyonacea</taxon>
        <taxon>Plexauridae</taxon>
        <taxon>Paramuricea</taxon>
    </lineage>
</organism>
<proteinExistence type="predicted"/>